<dbReference type="VEuPathDB" id="FungiDB:F4678DRAFT_454733"/>
<protein>
    <recommendedName>
        <fullName evidence="5">B30.2/SPRY domain-containing protein</fullName>
    </recommendedName>
</protein>
<dbReference type="VEuPathDB" id="FungiDB:F4678DRAFT_366442"/>
<evidence type="ECO:0000313" key="6">
    <source>
        <dbReference type="EMBL" id="KAJ3563141.1"/>
    </source>
</evidence>
<dbReference type="PROSITE" id="PS50088">
    <property type="entry name" value="ANK_REPEAT"/>
    <property type="match status" value="5"/>
</dbReference>
<dbReference type="Gene3D" id="3.40.50.300">
    <property type="entry name" value="P-loop containing nucleotide triphosphate hydrolases"/>
    <property type="match status" value="1"/>
</dbReference>
<keyword evidence="2 3" id="KW-0040">ANK repeat</keyword>
<evidence type="ECO:0000256" key="1">
    <source>
        <dbReference type="ARBA" id="ARBA00022737"/>
    </source>
</evidence>
<dbReference type="VEuPathDB" id="FungiDB:F4678DRAFT_57683"/>
<dbReference type="SUPFAM" id="SSF52540">
    <property type="entry name" value="P-loop containing nucleoside triphosphate hydrolases"/>
    <property type="match status" value="1"/>
</dbReference>
<feature type="compositionally biased region" description="Polar residues" evidence="4">
    <location>
        <begin position="822"/>
        <end position="834"/>
    </location>
</feature>
<dbReference type="VEuPathDB" id="FungiDB:F4678DRAFT_366439"/>
<dbReference type="SUPFAM" id="SSF49899">
    <property type="entry name" value="Concanavalin A-like lectins/glucanases"/>
    <property type="match status" value="1"/>
</dbReference>
<dbReference type="InterPro" id="IPR002110">
    <property type="entry name" value="Ankyrin_rpt"/>
</dbReference>
<keyword evidence="1" id="KW-0677">Repeat</keyword>
<dbReference type="InterPro" id="IPR043136">
    <property type="entry name" value="B30.2/SPRY_sf"/>
</dbReference>
<dbReference type="EMBL" id="JANPWZ010001800">
    <property type="protein sequence ID" value="KAJ3563141.1"/>
    <property type="molecule type" value="Genomic_DNA"/>
</dbReference>
<dbReference type="Gene3D" id="1.25.40.20">
    <property type="entry name" value="Ankyrin repeat-containing domain"/>
    <property type="match status" value="4"/>
</dbReference>
<dbReference type="Pfam" id="PF24883">
    <property type="entry name" value="NPHP3_N"/>
    <property type="match status" value="1"/>
</dbReference>
<feature type="repeat" description="ANK" evidence="3">
    <location>
        <begin position="1315"/>
        <end position="1347"/>
    </location>
</feature>
<gene>
    <name evidence="6" type="ORF">NPX13_g8303</name>
</gene>
<dbReference type="SMART" id="SM00449">
    <property type="entry name" value="SPRY"/>
    <property type="match status" value="1"/>
</dbReference>
<dbReference type="PROSITE" id="PS50188">
    <property type="entry name" value="B302_SPRY"/>
    <property type="match status" value="1"/>
</dbReference>
<dbReference type="PANTHER" id="PTHR24198">
    <property type="entry name" value="ANKYRIN REPEAT AND PROTEIN KINASE DOMAIN-CONTAINING PROTEIN"/>
    <property type="match status" value="1"/>
</dbReference>
<dbReference type="Pfam" id="PF24809">
    <property type="entry name" value="DUF7708"/>
    <property type="match status" value="1"/>
</dbReference>
<dbReference type="Pfam" id="PF12796">
    <property type="entry name" value="Ank_2"/>
    <property type="match status" value="3"/>
</dbReference>
<dbReference type="PROSITE" id="PS50297">
    <property type="entry name" value="ANK_REP_REGION"/>
    <property type="match status" value="3"/>
</dbReference>
<reference evidence="6" key="1">
    <citation type="submission" date="2022-07" db="EMBL/GenBank/DDBJ databases">
        <title>Genome Sequence of Xylaria arbuscula.</title>
        <authorList>
            <person name="Buettner E."/>
        </authorList>
    </citation>
    <scope>NUCLEOTIDE SEQUENCE</scope>
    <source>
        <strain evidence="6">VT107</strain>
    </source>
</reference>
<evidence type="ECO:0000259" key="5">
    <source>
        <dbReference type="PROSITE" id="PS50188"/>
    </source>
</evidence>
<feature type="compositionally biased region" description="Acidic residues" evidence="4">
    <location>
        <begin position="860"/>
        <end position="875"/>
    </location>
</feature>
<evidence type="ECO:0000256" key="4">
    <source>
        <dbReference type="SAM" id="MobiDB-lite"/>
    </source>
</evidence>
<dbReference type="InterPro" id="IPR027417">
    <property type="entry name" value="P-loop_NTPase"/>
</dbReference>
<evidence type="ECO:0000256" key="2">
    <source>
        <dbReference type="ARBA" id="ARBA00023043"/>
    </source>
</evidence>
<dbReference type="Gene3D" id="2.60.120.920">
    <property type="match status" value="1"/>
</dbReference>
<dbReference type="InterPro" id="IPR003877">
    <property type="entry name" value="SPRY_dom"/>
</dbReference>
<dbReference type="SUPFAM" id="SSF48403">
    <property type="entry name" value="Ankyrin repeat"/>
    <property type="match status" value="2"/>
</dbReference>
<evidence type="ECO:0000313" key="7">
    <source>
        <dbReference type="Proteomes" id="UP001148614"/>
    </source>
</evidence>
<proteinExistence type="predicted"/>
<feature type="repeat" description="ANK" evidence="3">
    <location>
        <begin position="1099"/>
        <end position="1133"/>
    </location>
</feature>
<dbReference type="CDD" id="cd12885">
    <property type="entry name" value="SPRY_RanBP_like"/>
    <property type="match status" value="1"/>
</dbReference>
<feature type="repeat" description="ANK" evidence="3">
    <location>
        <begin position="1167"/>
        <end position="1199"/>
    </location>
</feature>
<keyword evidence="7" id="KW-1185">Reference proteome</keyword>
<feature type="repeat" description="ANK" evidence="3">
    <location>
        <begin position="1200"/>
        <end position="1232"/>
    </location>
</feature>
<accession>A0A9W8N8F5</accession>
<dbReference type="InterPro" id="IPR056125">
    <property type="entry name" value="DUF7708"/>
</dbReference>
<dbReference type="InterPro" id="IPR044736">
    <property type="entry name" value="Gid1/RanBPM/SPLA_SPRY"/>
</dbReference>
<evidence type="ECO:0000256" key="3">
    <source>
        <dbReference type="PROSITE-ProRule" id="PRU00023"/>
    </source>
</evidence>
<dbReference type="InterPro" id="IPR036770">
    <property type="entry name" value="Ankyrin_rpt-contain_sf"/>
</dbReference>
<dbReference type="InterPro" id="IPR056884">
    <property type="entry name" value="NPHP3-like_N"/>
</dbReference>
<dbReference type="InterPro" id="IPR013320">
    <property type="entry name" value="ConA-like_dom_sf"/>
</dbReference>
<dbReference type="PANTHER" id="PTHR24198:SF165">
    <property type="entry name" value="ANKYRIN REPEAT-CONTAINING PROTEIN-RELATED"/>
    <property type="match status" value="1"/>
</dbReference>
<name>A0A9W8N8F5_9PEZI</name>
<feature type="region of interest" description="Disordered" evidence="4">
    <location>
        <begin position="781"/>
        <end position="890"/>
    </location>
</feature>
<sequence length="1651" mass="184483">MAATRLYNEALTAFKTQMLQELKPGKEHELLENFLATREAPQRAAEEASSLKAHTDKKWGDRKVGKVTVPAHWIDKIMENIQNFISVGNFVMQGAPESAGLAWLAVRLTLSAIQGNYELYSLFGTGLTDITEIMILIPHYDNLYDTGTKKTRKDSLVGILFDNIMAAYIAILRFSFEIKKHISASSITKVTHVVADFFGTSKLKFQDLLDKIKTRKSRVLEYSMAAYQDKSLKFNERQEADMESLKKTLEDMQTFNDSEKKYRDKFIAEIHAVKQSIEATNKPKTPWDIAIANFEKTKRRLSPDHSSHEPLTTALSRRFAGTCQWILEDKDFLKWYKAKSNELLWVTGKQGTGKSTLLGFVTEHLCENMDKDNTLPIYFSCESSTKSRVICNTLLYQVYIQAMGERNDLLLLEGCNAVFTNPKSTEIANTRGTESTAKTRGGITHIIGNDNTLADFAMAMPRLSTLLKRSVIVIIDAADSLPADDQRYLIDQIRTVLNTTDDPESSKFQIKVLVGCRVPLRSAYTELSVENRIQKDMKTRLSVALKSLQGISGEDIEKAADTIIQKAGPSFIYITETVIPFIRQPFQGSLDKRLELLPEPQEVSNTYSEAIQKMEPNYLDLLRVAVTWCLLAPGPRLLTVEVVMDAFRGTYESEDLGNEMLQNEHSNDSFPLASPLEKSQLEDTHGPFLDLDLDDAHPSFVSIRDYNEVKDFCIGDTTHQRSHESLEGDERYMCSRCKVWVSGPKNLTVSEKSGHLAIALASLRHLNSPLFQRRAQLLSKESSVTIQEADPGKTQEQGLEDRLPETSETDQKETNDEGIVVKNSSNDTDATSGGDSKDNTTGDNDGAVANPVDETKESGDDAASDGSIDEEDDVPESPSSGNEEDNDPVPEFSTRYEIHYWPYHLLKAEELWSDDERAESDDWAKLFAELDRFCENTTVFGSWQRIYSYQQASTYLRSPRKPLHVASYLGLVTWARKLLDRGHDPNELSGPYSALQVGAINTPRADLLRLLLENGGDINAMPGTEPPAFNMWIVQDHSVDTVKLMLKHGADPLIHDKLGGWTALHCFAWQGEDPEVLNLLLNHSPTKGSSNDINVKTKDNATPLHVLLWRKEVPTELLKAFVDHGANVNEDDSYSRRPLQLASMWGELKILEILLQDTELIDDDDTGGSTSLHFAAIHSHVKCIDLLIRKGADVSRTNGAGRTALHEAAWSGSKECIQKLLEHDADINALDTHGRNPLFYACQSGSEDTALFIIDTLLERNVALSGINKITKGLRTPLRQAASAGYEKVVLKLIDIAREKNDIASLYLDRGDEKHGMTPLHRAAWKGYDQCVQALFHVGADAKVKDKMSRTALVLAYEKWALGHQSSYEDTISHLIDKDPLAAKNDAELLSLCASTGSIRIIRQLQELGADFNVRDQYGWTPLELARKFQRTEIEQMLKKQTAWKGHLPSRWERSDFKGTISDDGLKITYTNSTRVCVTTDRPLPAGLDDFYFEITCEPLEAEPHVEYPELAFGFCTLRGDTIEFPGWPPRDQAKSAASWAYQADDGGIFQSTGDGAAGSSDRELRYKSGDTVGCGVDHTTGRIWFTKNGELLKHSFQDVHGRLFPVIGLRKSVCVSTNFVGPFKWDSDAEHAESQGNASITSGKPKEASI</sequence>
<feature type="domain" description="B30.2/SPRY" evidence="5">
    <location>
        <begin position="1428"/>
        <end position="1626"/>
    </location>
</feature>
<dbReference type="Proteomes" id="UP001148614">
    <property type="component" value="Unassembled WGS sequence"/>
</dbReference>
<dbReference type="InterPro" id="IPR001870">
    <property type="entry name" value="B30.2/SPRY"/>
</dbReference>
<comment type="caution">
    <text evidence="6">The sequence shown here is derived from an EMBL/GenBank/DDBJ whole genome shotgun (WGS) entry which is preliminary data.</text>
</comment>
<dbReference type="SMART" id="SM00248">
    <property type="entry name" value="ANK"/>
    <property type="match status" value="11"/>
</dbReference>
<feature type="compositionally biased region" description="Basic and acidic residues" evidence="4">
    <location>
        <begin position="799"/>
        <end position="815"/>
    </location>
</feature>
<dbReference type="Pfam" id="PF00622">
    <property type="entry name" value="SPRY"/>
    <property type="match status" value="1"/>
</dbReference>
<organism evidence="6 7">
    <name type="scientific">Xylaria arbuscula</name>
    <dbReference type="NCBI Taxonomy" id="114810"/>
    <lineage>
        <taxon>Eukaryota</taxon>
        <taxon>Fungi</taxon>
        <taxon>Dikarya</taxon>
        <taxon>Ascomycota</taxon>
        <taxon>Pezizomycotina</taxon>
        <taxon>Sordariomycetes</taxon>
        <taxon>Xylariomycetidae</taxon>
        <taxon>Xylariales</taxon>
        <taxon>Xylariaceae</taxon>
        <taxon>Xylaria</taxon>
    </lineage>
</organism>
<feature type="repeat" description="ANK" evidence="3">
    <location>
        <begin position="1233"/>
        <end position="1269"/>
    </location>
</feature>